<evidence type="ECO:0000256" key="1">
    <source>
        <dbReference type="ARBA" id="ARBA00004651"/>
    </source>
</evidence>
<comment type="similarity">
    <text evidence="2 10">Belongs to the binding-protein-dependent transport system permease family. MalFG subfamily.</text>
</comment>
<evidence type="ECO:0000313" key="12">
    <source>
        <dbReference type="EMBL" id="MBP3965030.1"/>
    </source>
</evidence>
<evidence type="ECO:0000256" key="8">
    <source>
        <dbReference type="ARBA" id="ARBA00023136"/>
    </source>
</evidence>
<keyword evidence="6 9" id="KW-0812">Transmembrane</keyword>
<dbReference type="SUPFAM" id="SSF161098">
    <property type="entry name" value="MetI-like"/>
    <property type="match status" value="1"/>
</dbReference>
<feature type="transmembrane region" description="Helical" evidence="9">
    <location>
        <begin position="320"/>
        <end position="342"/>
    </location>
</feature>
<feature type="transmembrane region" description="Helical" evidence="9">
    <location>
        <begin position="384"/>
        <end position="404"/>
    </location>
</feature>
<protein>
    <recommendedName>
        <fullName evidence="10">Maltose/maltodextrin transport system permease protein</fullName>
    </recommendedName>
</protein>
<evidence type="ECO:0000256" key="5">
    <source>
        <dbReference type="ARBA" id="ARBA00022597"/>
    </source>
</evidence>
<evidence type="ECO:0000256" key="4">
    <source>
        <dbReference type="ARBA" id="ARBA00022475"/>
    </source>
</evidence>
<evidence type="ECO:0000256" key="10">
    <source>
        <dbReference type="RuleBase" id="RU367050"/>
    </source>
</evidence>
<feature type="transmembrane region" description="Helical" evidence="9">
    <location>
        <begin position="62"/>
        <end position="86"/>
    </location>
</feature>
<dbReference type="CDD" id="cd06261">
    <property type="entry name" value="TM_PBP2"/>
    <property type="match status" value="1"/>
</dbReference>
<evidence type="ECO:0000259" key="11">
    <source>
        <dbReference type="PROSITE" id="PS50928"/>
    </source>
</evidence>
<keyword evidence="7 9" id="KW-1133">Transmembrane helix</keyword>
<organism evidence="12 13">
    <name type="scientific">Paenibacillus lignilyticus</name>
    <dbReference type="NCBI Taxonomy" id="1172615"/>
    <lineage>
        <taxon>Bacteria</taxon>
        <taxon>Bacillati</taxon>
        <taxon>Bacillota</taxon>
        <taxon>Bacilli</taxon>
        <taxon>Bacillales</taxon>
        <taxon>Paenibacillaceae</taxon>
        <taxon>Paenibacillus</taxon>
    </lineage>
</organism>
<feature type="transmembrane region" description="Helical" evidence="9">
    <location>
        <begin position="20"/>
        <end position="42"/>
    </location>
</feature>
<sequence length="419" mass="47542">MGLGQIYNRQYVKGIGFFLLEIYFIFIMSHPITKGIIGVITLGDQPQVRSRGRIVTIGDHSIFLLISGIICIITLALFLFVYYLNIRDAHAVGKRREAGLHVNSFREMVQNIKEKGFPYVLLIPSIIFTAFLTILPLLFGVLIAFTNYSGPDHLPPKNLVDWTGLDTFKDLFSLKSWSQTFYGVFAWTIVWAVVSTLTTFCVGLLYALMINYRRVRFKKLWRGILILPWAIPTFISLLIFRNIFNGAFGPLNQYLKMLSISPIPWLSDPIWTKTAIIITNIWIGFPFWLILMSGVLTGIDKELYEAAEIDGASTLNKFKSITLPLVMFSTLPLLIMSFAGNINNFNIIYLLNTGGPVESKYSYAGSTDILISWIYKLTLDNSKFNVASAVSIIVFIIIAALSIWNFRRTKVFKEEDMLS</sequence>
<keyword evidence="13" id="KW-1185">Reference proteome</keyword>
<comment type="caution">
    <text evidence="12">The sequence shown here is derived from an EMBL/GenBank/DDBJ whole genome shotgun (WGS) entry which is preliminary data.</text>
</comment>
<evidence type="ECO:0000256" key="7">
    <source>
        <dbReference type="ARBA" id="ARBA00022989"/>
    </source>
</evidence>
<dbReference type="PANTHER" id="PTHR47314">
    <property type="entry name" value="MALTOSE/MALTODEXTRIN TRANSPORT SYSTEM PERMEASE PROTEIN MALF"/>
    <property type="match status" value="1"/>
</dbReference>
<dbReference type="InterPro" id="IPR035906">
    <property type="entry name" value="MetI-like_sf"/>
</dbReference>
<evidence type="ECO:0000256" key="2">
    <source>
        <dbReference type="ARBA" id="ARBA00009047"/>
    </source>
</evidence>
<dbReference type="PANTHER" id="PTHR47314:SF1">
    <property type="entry name" value="MALTOSE_MALTODEXTRIN TRANSPORT SYSTEM PERMEASE PROTEIN MALF"/>
    <property type="match status" value="1"/>
</dbReference>
<keyword evidence="4 10" id="KW-1003">Cell membrane</keyword>
<keyword evidence="3 9" id="KW-0813">Transport</keyword>
<evidence type="ECO:0000256" key="6">
    <source>
        <dbReference type="ARBA" id="ARBA00022692"/>
    </source>
</evidence>
<dbReference type="Proteomes" id="UP000673394">
    <property type="component" value="Unassembled WGS sequence"/>
</dbReference>
<comment type="function">
    <text evidence="10">Part of the ABC transporter complex MalEFGK involved in maltose/maltodextrin import. Probably responsible for the translocation of the substrate across the membrane.</text>
</comment>
<feature type="transmembrane region" description="Helical" evidence="9">
    <location>
        <begin position="116"/>
        <end position="145"/>
    </location>
</feature>
<reference evidence="12 13" key="1">
    <citation type="submission" date="2021-04" db="EMBL/GenBank/DDBJ databases">
        <title>Paenibacillus sp. DLE-14 whole genome sequence.</title>
        <authorList>
            <person name="Ham Y.J."/>
        </authorList>
    </citation>
    <scope>NUCLEOTIDE SEQUENCE [LARGE SCALE GENOMIC DNA]</scope>
    <source>
        <strain evidence="12 13">DLE-14</strain>
    </source>
</reference>
<feature type="transmembrane region" description="Helical" evidence="9">
    <location>
        <begin position="184"/>
        <end position="208"/>
    </location>
</feature>
<evidence type="ECO:0000256" key="3">
    <source>
        <dbReference type="ARBA" id="ARBA00022448"/>
    </source>
</evidence>
<keyword evidence="8 9" id="KW-0472">Membrane</keyword>
<accession>A0ABS5CGS9</accession>
<evidence type="ECO:0000313" key="13">
    <source>
        <dbReference type="Proteomes" id="UP000673394"/>
    </source>
</evidence>
<feature type="domain" description="ABC transmembrane type-1" evidence="11">
    <location>
        <begin position="185"/>
        <end position="405"/>
    </location>
</feature>
<gene>
    <name evidence="12" type="ORF">I8J30_20085</name>
</gene>
<dbReference type="EMBL" id="JAGKSP010000009">
    <property type="protein sequence ID" value="MBP3965030.1"/>
    <property type="molecule type" value="Genomic_DNA"/>
</dbReference>
<comment type="subcellular location">
    <subcellularLocation>
        <location evidence="1 9">Cell membrane</location>
        <topology evidence="1 9">Multi-pass membrane protein</topology>
    </subcellularLocation>
</comment>
<dbReference type="SUPFAM" id="SSF160964">
    <property type="entry name" value="MalF N-terminal region-like"/>
    <property type="match status" value="1"/>
</dbReference>
<name>A0ABS5CGS9_9BACL</name>
<proteinExistence type="inferred from homology"/>
<evidence type="ECO:0000256" key="9">
    <source>
        <dbReference type="RuleBase" id="RU363032"/>
    </source>
</evidence>
<dbReference type="InterPro" id="IPR000515">
    <property type="entry name" value="MetI-like"/>
</dbReference>
<feature type="transmembrane region" description="Helical" evidence="9">
    <location>
        <begin position="275"/>
        <end position="299"/>
    </location>
</feature>
<keyword evidence="5 10" id="KW-0762">Sugar transport</keyword>
<dbReference type="PROSITE" id="PS50928">
    <property type="entry name" value="ABC_TM1"/>
    <property type="match status" value="1"/>
</dbReference>
<dbReference type="Gene3D" id="1.10.3720.10">
    <property type="entry name" value="MetI-like"/>
    <property type="match status" value="1"/>
</dbReference>
<feature type="transmembrane region" description="Helical" evidence="9">
    <location>
        <begin position="220"/>
        <end position="240"/>
    </location>
</feature>
<dbReference type="Pfam" id="PF00528">
    <property type="entry name" value="BPD_transp_1"/>
    <property type="match status" value="1"/>
</dbReference>